<dbReference type="AlphaFoldDB" id="A0A2N1JFI6"/>
<protein>
    <submittedName>
        <fullName evidence="2">Uncharacterized protein</fullName>
    </submittedName>
</protein>
<evidence type="ECO:0000313" key="2">
    <source>
        <dbReference type="EMBL" id="PKI85285.1"/>
    </source>
</evidence>
<keyword evidence="3" id="KW-1185">Reference proteome</keyword>
<dbReference type="OrthoDB" id="3362994at2759"/>
<name>A0A2N1JFI6_9BASI</name>
<feature type="region of interest" description="Disordered" evidence="1">
    <location>
        <begin position="41"/>
        <end position="65"/>
    </location>
</feature>
<proteinExistence type="predicted"/>
<dbReference type="EMBL" id="KZ454988">
    <property type="protein sequence ID" value="PKI85285.1"/>
    <property type="molecule type" value="Genomic_DNA"/>
</dbReference>
<dbReference type="Proteomes" id="UP000232875">
    <property type="component" value="Unassembled WGS sequence"/>
</dbReference>
<accession>A0A2N1JFI6</accession>
<gene>
    <name evidence="2" type="ORF">MVES_000904</name>
</gene>
<feature type="compositionally biased region" description="Basic and acidic residues" evidence="1">
    <location>
        <begin position="41"/>
        <end position="59"/>
    </location>
</feature>
<reference evidence="2 3" key="1">
    <citation type="submission" date="2017-10" db="EMBL/GenBank/DDBJ databases">
        <title>A novel species of cold-tolerant Malassezia isolated from bats.</title>
        <authorList>
            <person name="Lorch J.M."/>
            <person name="Palmer J.M."/>
            <person name="Vanderwolf K.J."/>
            <person name="Schmidt K.Z."/>
            <person name="Verant M.L."/>
            <person name="Weller T.J."/>
            <person name="Blehert D.S."/>
        </authorList>
    </citation>
    <scope>NUCLEOTIDE SEQUENCE [LARGE SCALE GENOMIC DNA]</scope>
    <source>
        <strain evidence="2 3">NWHC:44797-103</strain>
    </source>
</reference>
<evidence type="ECO:0000256" key="1">
    <source>
        <dbReference type="SAM" id="MobiDB-lite"/>
    </source>
</evidence>
<evidence type="ECO:0000313" key="3">
    <source>
        <dbReference type="Proteomes" id="UP000232875"/>
    </source>
</evidence>
<sequence>MPKTPKRFAEEGGLSHLLALSQQAVEKKDAQFQKRIERREVVRNSQEKARKERVQRKDYDDECAA</sequence>
<organism evidence="2 3">
    <name type="scientific">Malassezia vespertilionis</name>
    <dbReference type="NCBI Taxonomy" id="2020962"/>
    <lineage>
        <taxon>Eukaryota</taxon>
        <taxon>Fungi</taxon>
        <taxon>Dikarya</taxon>
        <taxon>Basidiomycota</taxon>
        <taxon>Ustilaginomycotina</taxon>
        <taxon>Malasseziomycetes</taxon>
        <taxon>Malasseziales</taxon>
        <taxon>Malasseziaceae</taxon>
        <taxon>Malassezia</taxon>
    </lineage>
</organism>